<feature type="transmembrane region" description="Helical" evidence="7">
    <location>
        <begin position="12"/>
        <end position="33"/>
    </location>
</feature>
<evidence type="ECO:0000256" key="3">
    <source>
        <dbReference type="ARBA" id="ARBA00022475"/>
    </source>
</evidence>
<dbReference type="InterPro" id="IPR050901">
    <property type="entry name" value="BP-dep_ABC_trans_perm"/>
</dbReference>
<comment type="subcellular location">
    <subcellularLocation>
        <location evidence="1 7">Cell membrane</location>
        <topology evidence="1 7">Multi-pass membrane protein</topology>
    </subcellularLocation>
</comment>
<keyword evidence="10" id="KW-1185">Reference proteome</keyword>
<evidence type="ECO:0000256" key="2">
    <source>
        <dbReference type="ARBA" id="ARBA00022448"/>
    </source>
</evidence>
<keyword evidence="5 7" id="KW-1133">Transmembrane helix</keyword>
<feature type="transmembrane region" description="Helical" evidence="7">
    <location>
        <begin position="184"/>
        <end position="209"/>
    </location>
</feature>
<sequence>MTDKKSLPQKILGVIGLVVFLIMVIFPFYWLIITSIKNPADVSLMPTELWPSRFSLEFYENVFVNHHLQTYLLNSVIVALGAMFTTIVVGFPAAYAFVRINFKFKKFMQNFILVANMFPIIAIVTPMFIIFRNLHLINTRLGLIIPSVITTLPMAIWTLIAFIKTLPYDLEEAAQIDGCNRVQSVFRIILPLTAPGIFTTAIIAFITAWNEFMFALVLVTKDARRTVPVAISMFPGQFTVPWGDMAAASVVATVPIVIVVLICQKKIVSGLTSGAVKG</sequence>
<organism evidence="9 10">
    <name type="scientific">Faecalicatena contorta</name>
    <dbReference type="NCBI Taxonomy" id="39482"/>
    <lineage>
        <taxon>Bacteria</taxon>
        <taxon>Bacillati</taxon>
        <taxon>Bacillota</taxon>
        <taxon>Clostridia</taxon>
        <taxon>Lachnospirales</taxon>
        <taxon>Lachnospiraceae</taxon>
        <taxon>Faecalicatena</taxon>
    </lineage>
</organism>
<proteinExistence type="inferred from homology"/>
<feature type="transmembrane region" description="Helical" evidence="7">
    <location>
        <begin position="110"/>
        <end position="131"/>
    </location>
</feature>
<dbReference type="PANTHER" id="PTHR32243:SF18">
    <property type="entry name" value="INNER MEMBRANE ABC TRANSPORTER PERMEASE PROTEIN YCJP"/>
    <property type="match status" value="1"/>
</dbReference>
<dbReference type="PANTHER" id="PTHR32243">
    <property type="entry name" value="MALTOSE TRANSPORT SYSTEM PERMEASE-RELATED"/>
    <property type="match status" value="1"/>
</dbReference>
<name>A0A315ZN55_9FIRM</name>
<dbReference type="InterPro" id="IPR035906">
    <property type="entry name" value="MetI-like_sf"/>
</dbReference>
<dbReference type="SUPFAM" id="SSF161098">
    <property type="entry name" value="MetI-like"/>
    <property type="match status" value="1"/>
</dbReference>
<dbReference type="PROSITE" id="PS50928">
    <property type="entry name" value="ABC_TM1"/>
    <property type="match status" value="1"/>
</dbReference>
<dbReference type="GO" id="GO:0055085">
    <property type="term" value="P:transmembrane transport"/>
    <property type="evidence" value="ECO:0007669"/>
    <property type="project" value="InterPro"/>
</dbReference>
<evidence type="ECO:0000313" key="10">
    <source>
        <dbReference type="Proteomes" id="UP000254051"/>
    </source>
</evidence>
<evidence type="ECO:0000256" key="1">
    <source>
        <dbReference type="ARBA" id="ARBA00004651"/>
    </source>
</evidence>
<keyword evidence="6 7" id="KW-0472">Membrane</keyword>
<evidence type="ECO:0000256" key="6">
    <source>
        <dbReference type="ARBA" id="ARBA00023136"/>
    </source>
</evidence>
<feature type="transmembrane region" description="Helical" evidence="7">
    <location>
        <begin position="245"/>
        <end position="263"/>
    </location>
</feature>
<evidence type="ECO:0000256" key="4">
    <source>
        <dbReference type="ARBA" id="ARBA00022692"/>
    </source>
</evidence>
<evidence type="ECO:0000256" key="5">
    <source>
        <dbReference type="ARBA" id="ARBA00022989"/>
    </source>
</evidence>
<dbReference type="CDD" id="cd06261">
    <property type="entry name" value="TM_PBP2"/>
    <property type="match status" value="1"/>
</dbReference>
<dbReference type="Pfam" id="PF00528">
    <property type="entry name" value="BPD_transp_1"/>
    <property type="match status" value="1"/>
</dbReference>
<comment type="similarity">
    <text evidence="7">Belongs to the binding-protein-dependent transport system permease family.</text>
</comment>
<feature type="transmembrane region" description="Helical" evidence="7">
    <location>
        <begin position="71"/>
        <end position="98"/>
    </location>
</feature>
<dbReference type="RefSeq" id="WP_109714797.1">
    <property type="nucleotide sequence ID" value="NZ_QGDS01000029.1"/>
</dbReference>
<dbReference type="InterPro" id="IPR000515">
    <property type="entry name" value="MetI-like"/>
</dbReference>
<keyword evidence="3" id="KW-1003">Cell membrane</keyword>
<keyword evidence="2 7" id="KW-0813">Transport</keyword>
<dbReference type="EMBL" id="UHJJ01000029">
    <property type="protein sequence ID" value="SUQ16409.1"/>
    <property type="molecule type" value="Genomic_DNA"/>
</dbReference>
<dbReference type="Gene3D" id="1.10.3720.10">
    <property type="entry name" value="MetI-like"/>
    <property type="match status" value="1"/>
</dbReference>
<protein>
    <submittedName>
        <fullName evidence="9">Carbohydrate ABC transporter membrane protein 2, CUT1 family</fullName>
    </submittedName>
</protein>
<dbReference type="GO" id="GO:0005886">
    <property type="term" value="C:plasma membrane"/>
    <property type="evidence" value="ECO:0007669"/>
    <property type="project" value="UniProtKB-SubCell"/>
</dbReference>
<gene>
    <name evidence="9" type="ORF">SAMN05216529_12923</name>
</gene>
<feature type="transmembrane region" description="Helical" evidence="7">
    <location>
        <begin position="143"/>
        <end position="163"/>
    </location>
</feature>
<keyword evidence="4 7" id="KW-0812">Transmembrane</keyword>
<reference evidence="10" key="1">
    <citation type="submission" date="2017-07" db="EMBL/GenBank/DDBJ databases">
        <authorList>
            <person name="Varghese N."/>
            <person name="Submissions S."/>
        </authorList>
    </citation>
    <scope>NUCLEOTIDE SEQUENCE [LARGE SCALE GENOMIC DNA]</scope>
    <source>
        <strain evidence="10">NLAE-zl-C134</strain>
    </source>
</reference>
<evidence type="ECO:0000256" key="7">
    <source>
        <dbReference type="RuleBase" id="RU363032"/>
    </source>
</evidence>
<dbReference type="OrthoDB" id="27560at2"/>
<accession>A0A315ZN55</accession>
<dbReference type="AlphaFoldDB" id="A0A315ZN55"/>
<evidence type="ECO:0000259" key="8">
    <source>
        <dbReference type="PROSITE" id="PS50928"/>
    </source>
</evidence>
<evidence type="ECO:0000313" key="9">
    <source>
        <dbReference type="EMBL" id="SUQ16409.1"/>
    </source>
</evidence>
<dbReference type="Proteomes" id="UP000254051">
    <property type="component" value="Unassembled WGS sequence"/>
</dbReference>
<feature type="domain" description="ABC transmembrane type-1" evidence="8">
    <location>
        <begin position="72"/>
        <end position="263"/>
    </location>
</feature>